<dbReference type="CDD" id="cd00088">
    <property type="entry name" value="HPT"/>
    <property type="match status" value="1"/>
</dbReference>
<dbReference type="SMART" id="SM00387">
    <property type="entry name" value="HATPase_c"/>
    <property type="match status" value="1"/>
</dbReference>
<sequence>MALDIKKFISRFVEEAKDHLGHLGKGVEELEQGTDPELVNSLFRSAHTLKGSSRMLKLEPITQVAHSLEDLLSALRDGRLTCSAEVSALLYQAVDTLTDQVESLEAKSEVAELTATQVAFCKQLTALAENPELLNSTASKSAQAESEASIVEPSEAKVDSPPSDQSKPALKSADTVRIKLSKLEELIKLMGELVSNHAGMRELAATARQLEKTAESKPNSHLEMQQFSRNIRETVLAQEDLMQELHDKTLQMRMLPLGIVLDSASRLVRDMARSLDKQVECRIQGSEIELDRQMIDQLADPMIHLLRNALDHGIEQPAEREKKGKPSRGLIQITARQDAGWVVLEITDDGAGLSLDAIRDKALKKGLVTSTDLDEMSDQEVTDLIFEPGFSTSSLITEVSGRGVGMDVVKRSIVDELQGVISLKTQLDKGTCFTLRLPLSLAKMRVLTISAAGHELGFTAQYIAELLSVPEASLIKVADRNAVIIRNEFVPVVKLADLINLPATNQPVQKPLGAAKKELLLLVIRVHTEKLALVIDELLDERDLVIKQLPEHLQSNTLISGMVTSGHNRLVSLLHVPYLLAKARKVRGTGKSEGKAAVEQERKRILVVDDSLNTREIERDVLEAWGYQVTLAEHGQDGLDKARAEVFDAVLTDVEMPIMDGFTLTARLREEENYQDKPIIIITSRAKESDRRRGIEVGADAYIVKGSFDQNSLVDTLKILLD</sequence>
<evidence type="ECO:0000256" key="1">
    <source>
        <dbReference type="ARBA" id="ARBA00000085"/>
    </source>
</evidence>
<dbReference type="SUPFAM" id="SSF47226">
    <property type="entry name" value="Histidine-containing phosphotransfer domain, HPT domain"/>
    <property type="match status" value="1"/>
</dbReference>
<keyword evidence="6" id="KW-0902">Two-component regulatory system</keyword>
<dbReference type="PROSITE" id="PS50894">
    <property type="entry name" value="HPT"/>
    <property type="match status" value="1"/>
</dbReference>
<dbReference type="InterPro" id="IPR005467">
    <property type="entry name" value="His_kinase_dom"/>
</dbReference>
<feature type="domain" description="HPt" evidence="13">
    <location>
        <begin position="1"/>
        <end position="104"/>
    </location>
</feature>
<dbReference type="SMART" id="SM00073">
    <property type="entry name" value="HPT"/>
    <property type="match status" value="1"/>
</dbReference>
<dbReference type="Proteomes" id="UP001156682">
    <property type="component" value="Unassembled WGS sequence"/>
</dbReference>
<protein>
    <recommendedName>
        <fullName evidence="2">histidine kinase</fullName>
        <ecNumber evidence="2">2.7.13.3</ecNumber>
    </recommendedName>
</protein>
<feature type="domain" description="CheW-like" evidence="12">
    <location>
        <begin position="443"/>
        <end position="585"/>
    </location>
</feature>
<dbReference type="SUPFAM" id="SSF50341">
    <property type="entry name" value="CheW-like"/>
    <property type="match status" value="1"/>
</dbReference>
<evidence type="ECO:0000313" key="14">
    <source>
        <dbReference type="EMBL" id="GLR65185.1"/>
    </source>
</evidence>
<accession>A0ABQ5ZYB3</accession>
<dbReference type="Pfam" id="PF02895">
    <property type="entry name" value="H-kinase_dim"/>
    <property type="match status" value="1"/>
</dbReference>
<dbReference type="InterPro" id="IPR008207">
    <property type="entry name" value="Sig_transdc_His_kin_Hpt_dom"/>
</dbReference>
<dbReference type="PROSITE" id="PS50110">
    <property type="entry name" value="RESPONSE_REGULATORY"/>
    <property type="match status" value="1"/>
</dbReference>
<reference evidence="15" key="1">
    <citation type="journal article" date="2019" name="Int. J. Syst. Evol. Microbiol.">
        <title>The Global Catalogue of Microorganisms (GCM) 10K type strain sequencing project: providing services to taxonomists for standard genome sequencing and annotation.</title>
        <authorList>
            <consortium name="The Broad Institute Genomics Platform"/>
            <consortium name="The Broad Institute Genome Sequencing Center for Infectious Disease"/>
            <person name="Wu L."/>
            <person name="Ma J."/>
        </authorList>
    </citation>
    <scope>NUCLEOTIDE SEQUENCE [LARGE SCALE GENOMIC DNA]</scope>
    <source>
        <strain evidence="15">NBRC 100033</strain>
    </source>
</reference>
<dbReference type="GO" id="GO:0016301">
    <property type="term" value="F:kinase activity"/>
    <property type="evidence" value="ECO:0007669"/>
    <property type="project" value="UniProtKB-KW"/>
</dbReference>
<dbReference type="EMBL" id="BSOR01000078">
    <property type="protein sequence ID" value="GLR65185.1"/>
    <property type="molecule type" value="Genomic_DNA"/>
</dbReference>
<dbReference type="InterPro" id="IPR001789">
    <property type="entry name" value="Sig_transdc_resp-reg_receiver"/>
</dbReference>
<dbReference type="Pfam" id="PF02518">
    <property type="entry name" value="HATPase_c"/>
    <property type="match status" value="1"/>
</dbReference>
<dbReference type="InterPro" id="IPR036641">
    <property type="entry name" value="HPT_dom_sf"/>
</dbReference>
<proteinExistence type="predicted"/>
<dbReference type="InterPro" id="IPR003594">
    <property type="entry name" value="HATPase_dom"/>
</dbReference>
<evidence type="ECO:0000259" key="10">
    <source>
        <dbReference type="PROSITE" id="PS50109"/>
    </source>
</evidence>
<evidence type="ECO:0000256" key="7">
    <source>
        <dbReference type="PROSITE-ProRule" id="PRU00110"/>
    </source>
</evidence>
<dbReference type="InterPro" id="IPR036890">
    <property type="entry name" value="HATPase_C_sf"/>
</dbReference>
<dbReference type="Pfam" id="PF01584">
    <property type="entry name" value="CheW"/>
    <property type="match status" value="1"/>
</dbReference>
<evidence type="ECO:0000256" key="9">
    <source>
        <dbReference type="SAM" id="MobiDB-lite"/>
    </source>
</evidence>
<dbReference type="PANTHER" id="PTHR43395:SF1">
    <property type="entry name" value="CHEMOTAXIS PROTEIN CHEA"/>
    <property type="match status" value="1"/>
</dbReference>
<name>A0ABQ5ZYB3_9GAMM</name>
<feature type="domain" description="Response regulatory" evidence="11">
    <location>
        <begin position="604"/>
        <end position="720"/>
    </location>
</feature>
<evidence type="ECO:0000256" key="4">
    <source>
        <dbReference type="ARBA" id="ARBA00022679"/>
    </source>
</evidence>
<evidence type="ECO:0000256" key="2">
    <source>
        <dbReference type="ARBA" id="ARBA00012438"/>
    </source>
</evidence>
<dbReference type="InterPro" id="IPR004358">
    <property type="entry name" value="Sig_transdc_His_kin-like_C"/>
</dbReference>
<comment type="catalytic activity">
    <reaction evidence="1">
        <text>ATP + protein L-histidine = ADP + protein N-phospho-L-histidine.</text>
        <dbReference type="EC" id="2.7.13.3"/>
    </reaction>
</comment>
<evidence type="ECO:0000256" key="3">
    <source>
        <dbReference type="ARBA" id="ARBA00022553"/>
    </source>
</evidence>
<dbReference type="RefSeq" id="WP_027851565.1">
    <property type="nucleotide sequence ID" value="NZ_BSOR01000078.1"/>
</dbReference>
<dbReference type="InterPro" id="IPR037006">
    <property type="entry name" value="CheA-like_homodim_sf"/>
</dbReference>
<evidence type="ECO:0000259" key="12">
    <source>
        <dbReference type="PROSITE" id="PS50851"/>
    </source>
</evidence>
<gene>
    <name evidence="14" type="ORF">GCM10007878_26240</name>
</gene>
<dbReference type="EC" id="2.7.13.3" evidence="2"/>
<dbReference type="InterPro" id="IPR002545">
    <property type="entry name" value="CheW-lke_dom"/>
</dbReference>
<dbReference type="Gene3D" id="1.20.120.160">
    <property type="entry name" value="HPT domain"/>
    <property type="match status" value="1"/>
</dbReference>
<dbReference type="Gene3D" id="3.30.565.10">
    <property type="entry name" value="Histidine kinase-like ATPase, C-terminal domain"/>
    <property type="match status" value="1"/>
</dbReference>
<organism evidence="14 15">
    <name type="scientific">Marinospirillum insulare</name>
    <dbReference type="NCBI Taxonomy" id="217169"/>
    <lineage>
        <taxon>Bacteria</taxon>
        <taxon>Pseudomonadati</taxon>
        <taxon>Pseudomonadota</taxon>
        <taxon>Gammaproteobacteria</taxon>
        <taxon>Oceanospirillales</taxon>
        <taxon>Oceanospirillaceae</taxon>
        <taxon>Marinospirillum</taxon>
    </lineage>
</organism>
<dbReference type="SMART" id="SM00448">
    <property type="entry name" value="REC"/>
    <property type="match status" value="1"/>
</dbReference>
<feature type="compositionally biased region" description="Low complexity" evidence="9">
    <location>
        <begin position="137"/>
        <end position="149"/>
    </location>
</feature>
<evidence type="ECO:0000313" key="15">
    <source>
        <dbReference type="Proteomes" id="UP001156682"/>
    </source>
</evidence>
<keyword evidence="3 8" id="KW-0597">Phosphoprotein</keyword>
<dbReference type="Gene3D" id="2.30.30.40">
    <property type="entry name" value="SH3 Domains"/>
    <property type="match status" value="1"/>
</dbReference>
<dbReference type="PRINTS" id="PR00344">
    <property type="entry name" value="BCTRLSENSOR"/>
</dbReference>
<keyword evidence="5 14" id="KW-0418">Kinase</keyword>
<dbReference type="SUPFAM" id="SSF52172">
    <property type="entry name" value="CheY-like"/>
    <property type="match status" value="1"/>
</dbReference>
<feature type="domain" description="Histidine kinase" evidence="10">
    <location>
        <begin position="171"/>
        <end position="441"/>
    </location>
</feature>
<dbReference type="SUPFAM" id="SSF55874">
    <property type="entry name" value="ATPase domain of HSP90 chaperone/DNA topoisomerase II/histidine kinase"/>
    <property type="match status" value="1"/>
</dbReference>
<dbReference type="InterPro" id="IPR036061">
    <property type="entry name" value="CheW-like_dom_sf"/>
</dbReference>
<evidence type="ECO:0000256" key="6">
    <source>
        <dbReference type="ARBA" id="ARBA00023012"/>
    </source>
</evidence>
<dbReference type="SMART" id="SM00260">
    <property type="entry name" value="CheW"/>
    <property type="match status" value="1"/>
</dbReference>
<keyword evidence="15" id="KW-1185">Reference proteome</keyword>
<dbReference type="InterPro" id="IPR051315">
    <property type="entry name" value="Bact_Chemotaxis_CheA"/>
</dbReference>
<keyword evidence="4" id="KW-0808">Transferase</keyword>
<evidence type="ECO:0000256" key="8">
    <source>
        <dbReference type="PROSITE-ProRule" id="PRU00169"/>
    </source>
</evidence>
<evidence type="ECO:0000259" key="13">
    <source>
        <dbReference type="PROSITE" id="PS50894"/>
    </source>
</evidence>
<dbReference type="PANTHER" id="PTHR43395">
    <property type="entry name" value="SENSOR HISTIDINE KINASE CHEA"/>
    <property type="match status" value="1"/>
</dbReference>
<dbReference type="Gene3D" id="1.10.287.560">
    <property type="entry name" value="Histidine kinase CheA-like, homodimeric domain"/>
    <property type="match status" value="1"/>
</dbReference>
<dbReference type="PROSITE" id="PS50109">
    <property type="entry name" value="HIS_KIN"/>
    <property type="match status" value="1"/>
</dbReference>
<dbReference type="InterPro" id="IPR004105">
    <property type="entry name" value="CheA-like_dim"/>
</dbReference>
<dbReference type="Pfam" id="PF00072">
    <property type="entry name" value="Response_reg"/>
    <property type="match status" value="1"/>
</dbReference>
<dbReference type="InterPro" id="IPR011006">
    <property type="entry name" value="CheY-like_superfamily"/>
</dbReference>
<comment type="caution">
    <text evidence="14">The sequence shown here is derived from an EMBL/GenBank/DDBJ whole genome shotgun (WGS) entry which is preliminary data.</text>
</comment>
<feature type="modified residue" description="Phosphohistidine" evidence="7">
    <location>
        <position position="47"/>
    </location>
</feature>
<feature type="region of interest" description="Disordered" evidence="9">
    <location>
        <begin position="137"/>
        <end position="171"/>
    </location>
</feature>
<dbReference type="Pfam" id="PF01627">
    <property type="entry name" value="Hpt"/>
    <property type="match status" value="1"/>
</dbReference>
<evidence type="ECO:0000256" key="5">
    <source>
        <dbReference type="ARBA" id="ARBA00022777"/>
    </source>
</evidence>
<evidence type="ECO:0000259" key="11">
    <source>
        <dbReference type="PROSITE" id="PS50110"/>
    </source>
</evidence>
<dbReference type="Gene3D" id="3.40.50.2300">
    <property type="match status" value="1"/>
</dbReference>
<feature type="modified residue" description="4-aspartylphosphate" evidence="8">
    <location>
        <position position="653"/>
    </location>
</feature>
<dbReference type="PROSITE" id="PS50851">
    <property type="entry name" value="CHEW"/>
    <property type="match status" value="1"/>
</dbReference>
<dbReference type="SMART" id="SM01231">
    <property type="entry name" value="H-kinase_dim"/>
    <property type="match status" value="1"/>
</dbReference>